<dbReference type="PRINTS" id="PR00866">
    <property type="entry name" value="RNADNAPOLMS"/>
</dbReference>
<dbReference type="GO" id="GO:0003964">
    <property type="term" value="F:RNA-directed DNA polymerase activity"/>
    <property type="evidence" value="ECO:0007669"/>
    <property type="project" value="UniProtKB-KW"/>
</dbReference>
<sequence length="387" mass="43897">MESGMDATRITLLALDLFGSPGWSADKEIQRLYALSNHAGRHYRRIILSKRHGGQRLVLAPDYLLKTVQRNILKNVLSQFPLSPFATAYRPGCPIVSNAQPHCQQQQILKLDIENFFDSISWLQVWRVFRQAQLPRNVVTMLTWICCYNDALPQGAPTSPAISNLVMRCFDERIGEWCQARGITYTRYCDDMTFSGHFNARQVKNKVCGLLAELGLSLNQRKSCLIAACKRQQVTGIVVNHKPQLAREARRALRQEVHLCQKYGVISHLSHRGELDPSGDLHAQATAYLYALQGRINWLLQINPEDEAFQQARESVKRCWLQGKKSVRQTFLPDRLGENYCNCAAISGQRASKSSVGRYLNSLRTKRDSIPSQKARIWLASRVSSVA</sequence>
<gene>
    <name evidence="11" type="ordered locus">ECIAI39_4160</name>
</gene>
<dbReference type="PROSITE" id="PS50878">
    <property type="entry name" value="RT_POL"/>
    <property type="match status" value="1"/>
</dbReference>
<evidence type="ECO:0000256" key="1">
    <source>
        <dbReference type="ARBA" id="ARBA00012493"/>
    </source>
</evidence>
<dbReference type="InterPro" id="IPR000123">
    <property type="entry name" value="Reverse_transcriptase_msDNA"/>
</dbReference>
<evidence type="ECO:0000256" key="8">
    <source>
        <dbReference type="ARBA" id="ARBA00034120"/>
    </source>
</evidence>
<evidence type="ECO:0000256" key="2">
    <source>
        <dbReference type="ARBA" id="ARBA00022679"/>
    </source>
</evidence>
<protein>
    <recommendedName>
        <fullName evidence="1">RNA-directed DNA polymerase</fullName>
        <ecNumber evidence="1">2.7.7.49</ecNumber>
    </recommendedName>
</protein>
<dbReference type="Proteomes" id="UP000000749">
    <property type="component" value="Chromosome"/>
</dbReference>
<dbReference type="EMBL" id="CU928164">
    <property type="protein sequence ID" value="CAR20268.1"/>
    <property type="molecule type" value="Genomic_DNA"/>
</dbReference>
<keyword evidence="5" id="KW-0460">Magnesium</keyword>
<keyword evidence="3 11" id="KW-0548">Nucleotidyltransferase</keyword>
<evidence type="ECO:0000313" key="11">
    <source>
        <dbReference type="EMBL" id="CAR20268.1"/>
    </source>
</evidence>
<dbReference type="CDD" id="cd03487">
    <property type="entry name" value="RT_Bac_retron_II"/>
    <property type="match status" value="1"/>
</dbReference>
<evidence type="ECO:0000256" key="4">
    <source>
        <dbReference type="ARBA" id="ARBA00022723"/>
    </source>
</evidence>
<dbReference type="KEGG" id="ect:ECIAI39_4160"/>
<comment type="catalytic activity">
    <reaction evidence="9">
        <text>DNA(n) + a 2'-deoxyribonucleoside 5'-triphosphate = DNA(n+1) + diphosphate</text>
        <dbReference type="Rhea" id="RHEA:22508"/>
        <dbReference type="Rhea" id="RHEA-COMP:17339"/>
        <dbReference type="Rhea" id="RHEA-COMP:17340"/>
        <dbReference type="ChEBI" id="CHEBI:33019"/>
        <dbReference type="ChEBI" id="CHEBI:61560"/>
        <dbReference type="ChEBI" id="CHEBI:173112"/>
        <dbReference type="EC" id="2.7.7.49"/>
    </reaction>
</comment>
<evidence type="ECO:0000256" key="3">
    <source>
        <dbReference type="ARBA" id="ARBA00022695"/>
    </source>
</evidence>
<reference evidence="12" key="1">
    <citation type="journal article" date="2009" name="PLoS Genet.">
        <title>Organised genome dynamics in the Escherichia coli species results in highly diverse adaptive paths.</title>
        <authorList>
            <person name="Touchon M."/>
            <person name="Hoede C."/>
            <person name="Tenaillon O."/>
            <person name="Barbe V."/>
            <person name="Baeriswyl S."/>
            <person name="Bidet P."/>
            <person name="Bingen E."/>
            <person name="Bonacorsi S."/>
            <person name="Bouchier C."/>
            <person name="Bouvet O."/>
            <person name="Calteau A."/>
            <person name="Chiapello H."/>
            <person name="Clermont O."/>
            <person name="Cruveiller S."/>
            <person name="Danchin A."/>
            <person name="Diard M."/>
            <person name="Dossat C."/>
            <person name="Karoui M.E."/>
            <person name="Frapy E."/>
            <person name="Garry L."/>
            <person name="Ghigo J.M."/>
            <person name="Gilles A.M."/>
            <person name="Johnson J."/>
            <person name="Le Bouguenec C."/>
            <person name="Lescat M."/>
            <person name="Mangenot S."/>
            <person name="Martinez-Jehanne V."/>
            <person name="Matic I."/>
            <person name="Nassif X."/>
            <person name="Oztas S."/>
            <person name="Petit M.A."/>
            <person name="Pichon C."/>
            <person name="Rouy Z."/>
            <person name="Ruf C.S."/>
            <person name="Schneider D."/>
            <person name="Tourret J."/>
            <person name="Vacherie B."/>
            <person name="Vallenet D."/>
            <person name="Medigue C."/>
            <person name="Rocha E.P.C."/>
            <person name="Denamur E."/>
        </authorList>
    </citation>
    <scope>NUCLEOTIDE SEQUENCE [LARGE SCALE GENOMIC DNA]</scope>
    <source>
        <strain evidence="12">IAI39 / ExPEC</strain>
    </source>
</reference>
<evidence type="ECO:0000256" key="9">
    <source>
        <dbReference type="ARBA" id="ARBA00048173"/>
    </source>
</evidence>
<feature type="domain" description="Reverse transcriptase" evidence="10">
    <location>
        <begin position="29"/>
        <end position="239"/>
    </location>
</feature>
<dbReference type="GO" id="GO:0046872">
    <property type="term" value="F:metal ion binding"/>
    <property type="evidence" value="ECO:0007669"/>
    <property type="project" value="UniProtKB-KW"/>
</dbReference>
<dbReference type="SUPFAM" id="SSF56672">
    <property type="entry name" value="DNA/RNA polymerases"/>
    <property type="match status" value="1"/>
</dbReference>
<keyword evidence="7" id="KW-0051">Antiviral defense</keyword>
<dbReference type="STRING" id="585057.ECIAI39_4160"/>
<name>A0A0H3MM12_ECO7I</name>
<dbReference type="EC" id="2.7.7.49" evidence="1"/>
<dbReference type="PANTHER" id="PTHR34047">
    <property type="entry name" value="NUCLEAR INTRON MATURASE 1, MITOCHONDRIAL-RELATED"/>
    <property type="match status" value="1"/>
</dbReference>
<proteinExistence type="inferred from homology"/>
<dbReference type="InterPro" id="IPR000477">
    <property type="entry name" value="RT_dom"/>
</dbReference>
<dbReference type="HOGENOM" id="CLU_028398_2_0_6"/>
<accession>A0A0H3MM12</accession>
<evidence type="ECO:0000256" key="6">
    <source>
        <dbReference type="ARBA" id="ARBA00022918"/>
    </source>
</evidence>
<dbReference type="AlphaFoldDB" id="A0A0H3MM12"/>
<comment type="similarity">
    <text evidence="8">Belongs to the bacterial reverse transcriptase family.</text>
</comment>
<evidence type="ECO:0000256" key="7">
    <source>
        <dbReference type="ARBA" id="ARBA00023118"/>
    </source>
</evidence>
<evidence type="ECO:0000259" key="10">
    <source>
        <dbReference type="PROSITE" id="PS50878"/>
    </source>
</evidence>
<dbReference type="InterPro" id="IPR051083">
    <property type="entry name" value="GrpII_Intron_Splice-Mob/Def"/>
</dbReference>
<dbReference type="GO" id="GO:0003723">
    <property type="term" value="F:RNA binding"/>
    <property type="evidence" value="ECO:0007669"/>
    <property type="project" value="InterPro"/>
</dbReference>
<evidence type="ECO:0000313" key="12">
    <source>
        <dbReference type="Proteomes" id="UP000000749"/>
    </source>
</evidence>
<dbReference type="GO" id="GO:0051607">
    <property type="term" value="P:defense response to virus"/>
    <property type="evidence" value="ECO:0007669"/>
    <property type="project" value="UniProtKB-KW"/>
</dbReference>
<evidence type="ECO:0000256" key="5">
    <source>
        <dbReference type="ARBA" id="ARBA00022842"/>
    </source>
</evidence>
<dbReference type="Pfam" id="PF00078">
    <property type="entry name" value="RVT_1"/>
    <property type="match status" value="1"/>
</dbReference>
<dbReference type="PANTHER" id="PTHR34047:SF7">
    <property type="entry name" value="RNA-DIRECTED DNA POLYMERASE"/>
    <property type="match status" value="1"/>
</dbReference>
<keyword evidence="4" id="KW-0479">Metal-binding</keyword>
<organism evidence="11 12">
    <name type="scientific">Escherichia coli O7:K1 (strain IAI39 / ExPEC)</name>
    <dbReference type="NCBI Taxonomy" id="585057"/>
    <lineage>
        <taxon>Bacteria</taxon>
        <taxon>Pseudomonadati</taxon>
        <taxon>Pseudomonadota</taxon>
        <taxon>Gammaproteobacteria</taxon>
        <taxon>Enterobacterales</taxon>
        <taxon>Enterobacteriaceae</taxon>
        <taxon>Escherichia</taxon>
    </lineage>
</organism>
<keyword evidence="6 11" id="KW-0695">RNA-directed DNA polymerase</keyword>
<dbReference type="InterPro" id="IPR043502">
    <property type="entry name" value="DNA/RNA_pol_sf"/>
</dbReference>
<keyword evidence="2 11" id="KW-0808">Transferase</keyword>